<dbReference type="NCBIfam" id="NF045678">
    <property type="entry name" value="TransRegIrrA"/>
    <property type="match status" value="1"/>
</dbReference>
<evidence type="ECO:0000313" key="14">
    <source>
        <dbReference type="Proteomes" id="UP000094501"/>
    </source>
</evidence>
<name>A0A1E3W537_9HYPH</name>
<comment type="similarity">
    <text evidence="2 12">Belongs to the Fur family.</text>
</comment>
<evidence type="ECO:0000256" key="3">
    <source>
        <dbReference type="ARBA" id="ARBA00020910"/>
    </source>
</evidence>
<comment type="caution">
    <text evidence="13">The sequence shown here is derived from an EMBL/GenBank/DDBJ whole genome shotgun (WGS) entry which is preliminary data.</text>
</comment>
<dbReference type="FunFam" id="1.10.10.10:FF:000007">
    <property type="entry name" value="Ferric uptake regulation protein"/>
    <property type="match status" value="1"/>
</dbReference>
<evidence type="ECO:0000256" key="4">
    <source>
        <dbReference type="ARBA" id="ARBA00022490"/>
    </source>
</evidence>
<evidence type="ECO:0000256" key="11">
    <source>
        <dbReference type="PIRSR" id="PIRSR602481-2"/>
    </source>
</evidence>
<keyword evidence="14" id="KW-1185">Reference proteome</keyword>
<evidence type="ECO:0000313" key="13">
    <source>
        <dbReference type="EMBL" id="ODS00247.1"/>
    </source>
</evidence>
<dbReference type="AlphaFoldDB" id="A0A1E3W537"/>
<keyword evidence="11 12" id="KW-0408">Iron</keyword>
<gene>
    <name evidence="12" type="primary">fur</name>
    <name evidence="13" type="ORF">AUC68_02995</name>
</gene>
<organism evidence="13 14">
    <name type="scientific">Methyloceanibacter methanicus</name>
    <dbReference type="NCBI Taxonomy" id="1774968"/>
    <lineage>
        <taxon>Bacteria</taxon>
        <taxon>Pseudomonadati</taxon>
        <taxon>Pseudomonadota</taxon>
        <taxon>Alphaproteobacteria</taxon>
        <taxon>Hyphomicrobiales</taxon>
        <taxon>Hyphomicrobiaceae</taxon>
        <taxon>Methyloceanibacter</taxon>
    </lineage>
</organism>
<keyword evidence="6 11" id="KW-0479">Metal-binding</keyword>
<evidence type="ECO:0000256" key="5">
    <source>
        <dbReference type="ARBA" id="ARBA00022491"/>
    </source>
</evidence>
<keyword evidence="9 12" id="KW-0238">DNA-binding</keyword>
<evidence type="ECO:0000256" key="8">
    <source>
        <dbReference type="ARBA" id="ARBA00023015"/>
    </source>
</evidence>
<dbReference type="GO" id="GO:0008270">
    <property type="term" value="F:zinc ion binding"/>
    <property type="evidence" value="ECO:0007669"/>
    <property type="project" value="TreeGrafter"/>
</dbReference>
<keyword evidence="4 12" id="KW-0963">Cytoplasm</keyword>
<keyword evidence="8 12" id="KW-0805">Transcription regulation</keyword>
<dbReference type="Pfam" id="PF01475">
    <property type="entry name" value="FUR"/>
    <property type="match status" value="1"/>
</dbReference>
<dbReference type="NCBIfam" id="NF045677">
    <property type="entry name" value="FeRespRegIrr"/>
    <property type="match status" value="1"/>
</dbReference>
<dbReference type="Proteomes" id="UP000094501">
    <property type="component" value="Unassembled WGS sequence"/>
</dbReference>
<keyword evidence="7 12" id="KW-0862">Zinc</keyword>
<reference evidence="13 14" key="1">
    <citation type="journal article" date="2016" name="Environ. Microbiol.">
        <title>New Methyloceanibacter diversity from North Sea sediments includes methanotroph containing solely the soluble methane monooxygenase.</title>
        <authorList>
            <person name="Vekeman B."/>
            <person name="Kerckhof F.M."/>
            <person name="Cremers G."/>
            <person name="de Vos P."/>
            <person name="Vandamme P."/>
            <person name="Boon N."/>
            <person name="Op den Camp H.J."/>
            <person name="Heylen K."/>
        </authorList>
    </citation>
    <scope>NUCLEOTIDE SEQUENCE [LARGE SCALE GENOMIC DNA]</scope>
    <source>
        <strain evidence="13 14">R-67174</strain>
    </source>
</reference>
<protein>
    <recommendedName>
        <fullName evidence="3 12">Ferric uptake regulation protein</fullName>
    </recommendedName>
</protein>
<keyword evidence="5 12" id="KW-0678">Repressor</keyword>
<feature type="binding site" evidence="11">
    <location>
        <position position="93"/>
    </location>
    <ligand>
        <name>Fe cation</name>
        <dbReference type="ChEBI" id="CHEBI:24875"/>
    </ligand>
</feature>
<dbReference type="STRING" id="1774968.AUC68_02995"/>
<dbReference type="SUPFAM" id="SSF46785">
    <property type="entry name" value="Winged helix' DNA-binding domain"/>
    <property type="match status" value="1"/>
</dbReference>
<evidence type="ECO:0000256" key="10">
    <source>
        <dbReference type="ARBA" id="ARBA00023163"/>
    </source>
</evidence>
<dbReference type="InterPro" id="IPR036390">
    <property type="entry name" value="WH_DNA-bd_sf"/>
</dbReference>
<sequence length="139" mass="15851">MGSCPWRDYETLLREVNLRPTRQRLALGWILFSKGGRTITAEMLHEEAARAKIPVSLATVYNTLNQFTEAGLLRQIGVEGMKSYFDTDPSAHDHFFIEGESLFMDIPEDGIVLDKLPEPPEGYAIDRVDVVVRLRREED</sequence>
<dbReference type="GO" id="GO:0005737">
    <property type="term" value="C:cytoplasm"/>
    <property type="evidence" value="ECO:0007669"/>
    <property type="project" value="UniProtKB-SubCell"/>
</dbReference>
<proteinExistence type="inferred from homology"/>
<evidence type="ECO:0000256" key="6">
    <source>
        <dbReference type="ARBA" id="ARBA00022723"/>
    </source>
</evidence>
<evidence type="ECO:0000256" key="12">
    <source>
        <dbReference type="RuleBase" id="RU364037"/>
    </source>
</evidence>
<evidence type="ECO:0000256" key="2">
    <source>
        <dbReference type="ARBA" id="ARBA00007957"/>
    </source>
</evidence>
<comment type="subunit">
    <text evidence="12">Homodimer.</text>
</comment>
<dbReference type="GO" id="GO:0000976">
    <property type="term" value="F:transcription cis-regulatory region binding"/>
    <property type="evidence" value="ECO:0007669"/>
    <property type="project" value="TreeGrafter"/>
</dbReference>
<evidence type="ECO:0000256" key="7">
    <source>
        <dbReference type="ARBA" id="ARBA00022833"/>
    </source>
</evidence>
<dbReference type="GO" id="GO:0045892">
    <property type="term" value="P:negative regulation of DNA-templated transcription"/>
    <property type="evidence" value="ECO:0007669"/>
    <property type="project" value="TreeGrafter"/>
</dbReference>
<evidence type="ECO:0000256" key="9">
    <source>
        <dbReference type="ARBA" id="ARBA00023125"/>
    </source>
</evidence>
<dbReference type="GO" id="GO:0003700">
    <property type="term" value="F:DNA-binding transcription factor activity"/>
    <property type="evidence" value="ECO:0007669"/>
    <property type="project" value="UniProtKB-UniRule"/>
</dbReference>
<evidence type="ECO:0000256" key="1">
    <source>
        <dbReference type="ARBA" id="ARBA00004496"/>
    </source>
</evidence>
<dbReference type="InterPro" id="IPR002481">
    <property type="entry name" value="FUR"/>
</dbReference>
<comment type="subcellular location">
    <subcellularLocation>
        <location evidence="1 12">Cytoplasm</location>
    </subcellularLocation>
</comment>
<dbReference type="CDD" id="cd07153">
    <property type="entry name" value="Fur_like"/>
    <property type="match status" value="1"/>
</dbReference>
<dbReference type="Gene3D" id="1.10.10.10">
    <property type="entry name" value="Winged helix-like DNA-binding domain superfamily/Winged helix DNA-binding domain"/>
    <property type="match status" value="1"/>
</dbReference>
<comment type="cofactor">
    <cofactor evidence="11">
        <name>Mn(2+)</name>
        <dbReference type="ChEBI" id="CHEBI:29035"/>
    </cofactor>
    <cofactor evidence="11">
        <name>Fe(2+)</name>
        <dbReference type="ChEBI" id="CHEBI:29033"/>
    </cofactor>
    <text evidence="11">Binds 1 Mn(2+) or Fe(2+) ion per subunit.</text>
</comment>
<dbReference type="PANTHER" id="PTHR33202">
    <property type="entry name" value="ZINC UPTAKE REGULATION PROTEIN"/>
    <property type="match status" value="1"/>
</dbReference>
<dbReference type="EMBL" id="LPWG01000010">
    <property type="protein sequence ID" value="ODS00247.1"/>
    <property type="molecule type" value="Genomic_DNA"/>
</dbReference>
<dbReference type="GO" id="GO:1900376">
    <property type="term" value="P:regulation of secondary metabolite biosynthetic process"/>
    <property type="evidence" value="ECO:0007669"/>
    <property type="project" value="TreeGrafter"/>
</dbReference>
<keyword evidence="10 12" id="KW-0804">Transcription</keyword>
<accession>A0A1E3W537</accession>
<dbReference type="InterPro" id="IPR036388">
    <property type="entry name" value="WH-like_DNA-bd_sf"/>
</dbReference>
<dbReference type="PANTHER" id="PTHR33202:SF7">
    <property type="entry name" value="FERRIC UPTAKE REGULATION PROTEIN"/>
    <property type="match status" value="1"/>
</dbReference>